<dbReference type="Proteomes" id="UP001229346">
    <property type="component" value="Unassembled WGS sequence"/>
</dbReference>
<reference evidence="14 15" key="1">
    <citation type="submission" date="2023-07" db="EMBL/GenBank/DDBJ databases">
        <title>Sorghum-associated microbial communities from plants grown in Nebraska, USA.</title>
        <authorList>
            <person name="Schachtman D."/>
        </authorList>
    </citation>
    <scope>NUCLEOTIDE SEQUENCE [LARGE SCALE GENOMIC DNA]</scope>
    <source>
        <strain evidence="14 15">CC482</strain>
    </source>
</reference>
<dbReference type="PANTHER" id="PTHR43775">
    <property type="entry name" value="FATTY ACID SYNTHASE"/>
    <property type="match status" value="1"/>
</dbReference>
<dbReference type="Gene3D" id="1.10.1240.100">
    <property type="match status" value="1"/>
</dbReference>
<evidence type="ECO:0000313" key="15">
    <source>
        <dbReference type="Proteomes" id="UP001229346"/>
    </source>
</evidence>
<evidence type="ECO:0000256" key="7">
    <source>
        <dbReference type="ARBA" id="ARBA00022679"/>
    </source>
</evidence>
<dbReference type="CDD" id="cd00833">
    <property type="entry name" value="PKS"/>
    <property type="match status" value="2"/>
</dbReference>
<accession>A0ABT9U7D5</accession>
<dbReference type="PROSITE" id="PS52019">
    <property type="entry name" value="PKS_MFAS_DH"/>
    <property type="match status" value="2"/>
</dbReference>
<feature type="domain" description="Ketosynthase family 3 (KS3)" evidence="12">
    <location>
        <begin position="2460"/>
        <end position="2892"/>
    </location>
</feature>
<evidence type="ECO:0000256" key="1">
    <source>
        <dbReference type="ARBA" id="ARBA00003299"/>
    </source>
</evidence>
<gene>
    <name evidence="14" type="ORF">J2T15_005032</name>
</gene>
<dbReference type="GO" id="GO:0016740">
    <property type="term" value="F:transferase activity"/>
    <property type="evidence" value="ECO:0007669"/>
    <property type="project" value="UniProtKB-KW"/>
</dbReference>
<feature type="domain" description="Carrier" evidence="11">
    <location>
        <begin position="317"/>
        <end position="391"/>
    </location>
</feature>
<dbReference type="Pfam" id="PF14765">
    <property type="entry name" value="PS-DH"/>
    <property type="match status" value="2"/>
</dbReference>
<dbReference type="InterPro" id="IPR013968">
    <property type="entry name" value="PKS_KR"/>
</dbReference>
<dbReference type="InterPro" id="IPR049552">
    <property type="entry name" value="PKS_DH_N"/>
</dbReference>
<evidence type="ECO:0000256" key="10">
    <source>
        <dbReference type="SAM" id="MobiDB-lite"/>
    </source>
</evidence>
<dbReference type="Pfam" id="PF02801">
    <property type="entry name" value="Ketoacyl-synt_C"/>
    <property type="match status" value="2"/>
</dbReference>
<evidence type="ECO:0000313" key="14">
    <source>
        <dbReference type="EMBL" id="MDQ0115565.1"/>
    </source>
</evidence>
<dbReference type="InterPro" id="IPR018201">
    <property type="entry name" value="Ketoacyl_synth_AS"/>
</dbReference>
<dbReference type="InterPro" id="IPR049490">
    <property type="entry name" value="C883_1060-like_KR_N"/>
</dbReference>
<feature type="region of interest" description="C-terminal hotdog fold" evidence="9">
    <location>
        <begin position="134"/>
        <end position="280"/>
    </location>
</feature>
<comment type="pathway">
    <text evidence="3">Antibiotic biosynthesis; bacillaene biosynthesis.</text>
</comment>
<dbReference type="InterPro" id="IPR014031">
    <property type="entry name" value="Ketoacyl_synth_C"/>
</dbReference>
<dbReference type="SUPFAM" id="SSF51735">
    <property type="entry name" value="NAD(P)-binding Rossmann-fold domains"/>
    <property type="match status" value="6"/>
</dbReference>
<dbReference type="Gene3D" id="3.30.70.3290">
    <property type="match status" value="1"/>
</dbReference>
<comment type="function">
    <text evidence="1">Involved in some intermediate steps for the synthesis of the antibiotic polyketide bacillaene which is involved in secondary metabolism.</text>
</comment>
<keyword evidence="4" id="KW-0596">Phosphopantetheine</keyword>
<dbReference type="InterPro" id="IPR032821">
    <property type="entry name" value="PKS_assoc"/>
</dbReference>
<dbReference type="SUPFAM" id="SSF53901">
    <property type="entry name" value="Thiolase-like"/>
    <property type="match status" value="2"/>
</dbReference>
<dbReference type="Pfam" id="PF21089">
    <property type="entry name" value="PKS_DH_N"/>
    <property type="match status" value="2"/>
</dbReference>
<evidence type="ECO:0000256" key="9">
    <source>
        <dbReference type="PROSITE-ProRule" id="PRU01363"/>
    </source>
</evidence>
<evidence type="ECO:0000256" key="3">
    <source>
        <dbReference type="ARBA" id="ARBA00004789"/>
    </source>
</evidence>
<evidence type="ECO:0000256" key="8">
    <source>
        <dbReference type="ARBA" id="ARBA00022737"/>
    </source>
</evidence>
<evidence type="ECO:0000259" key="12">
    <source>
        <dbReference type="PROSITE" id="PS52004"/>
    </source>
</evidence>
<dbReference type="InterPro" id="IPR036291">
    <property type="entry name" value="NAD(P)-bd_dom_sf"/>
</dbReference>
<organism evidence="14 15">
    <name type="scientific">Paenibacillus harenae</name>
    <dbReference type="NCBI Taxonomy" id="306543"/>
    <lineage>
        <taxon>Bacteria</taxon>
        <taxon>Bacillati</taxon>
        <taxon>Bacillota</taxon>
        <taxon>Bacilli</taxon>
        <taxon>Bacillales</taxon>
        <taxon>Paenibacillaceae</taxon>
        <taxon>Paenibacillus</taxon>
    </lineage>
</organism>
<evidence type="ECO:0000256" key="6">
    <source>
        <dbReference type="ARBA" id="ARBA00022553"/>
    </source>
</evidence>
<dbReference type="PROSITE" id="PS00606">
    <property type="entry name" value="KS3_1"/>
    <property type="match status" value="1"/>
</dbReference>
<dbReference type="SMART" id="SM00825">
    <property type="entry name" value="PKS_KS"/>
    <property type="match status" value="2"/>
</dbReference>
<dbReference type="Pfam" id="PF22336">
    <property type="entry name" value="RhiE-like_linker"/>
    <property type="match status" value="2"/>
</dbReference>
<dbReference type="InterPro" id="IPR006162">
    <property type="entry name" value="Ppantetheine_attach_site"/>
</dbReference>
<dbReference type="Gene3D" id="3.40.47.10">
    <property type="match status" value="2"/>
</dbReference>
<dbReference type="InterPro" id="IPR009081">
    <property type="entry name" value="PP-bd_ACP"/>
</dbReference>
<dbReference type="InterPro" id="IPR050091">
    <property type="entry name" value="PKS_NRPS_Biosynth_Enz"/>
</dbReference>
<evidence type="ECO:0000259" key="13">
    <source>
        <dbReference type="PROSITE" id="PS52019"/>
    </source>
</evidence>
<dbReference type="RefSeq" id="WP_307207313.1">
    <property type="nucleotide sequence ID" value="NZ_JAUSSU010000011.1"/>
</dbReference>
<dbReference type="InterPro" id="IPR049900">
    <property type="entry name" value="PKS_mFAS_DH"/>
</dbReference>
<dbReference type="InterPro" id="IPR049551">
    <property type="entry name" value="PKS_DH_C"/>
</dbReference>
<dbReference type="CDD" id="cd08953">
    <property type="entry name" value="KR_2_SDR_x"/>
    <property type="match status" value="3"/>
</dbReference>
<dbReference type="PROSITE" id="PS50075">
    <property type="entry name" value="CARRIER"/>
    <property type="match status" value="4"/>
</dbReference>
<dbReference type="Pfam" id="PF08659">
    <property type="entry name" value="KR"/>
    <property type="match status" value="3"/>
</dbReference>
<dbReference type="Pfam" id="PF00550">
    <property type="entry name" value="PP-binding"/>
    <property type="match status" value="4"/>
</dbReference>
<feature type="active site" description="Proton acceptor; for dehydratase activity" evidence="9">
    <location>
        <position position="1551"/>
    </location>
</feature>
<keyword evidence="7 14" id="KW-0808">Transferase</keyword>
<evidence type="ECO:0000256" key="5">
    <source>
        <dbReference type="ARBA" id="ARBA00022490"/>
    </source>
</evidence>
<feature type="domain" description="PKS/mFAS DH" evidence="13">
    <location>
        <begin position="1"/>
        <end position="280"/>
    </location>
</feature>
<feature type="region of interest" description="Disordered" evidence="10">
    <location>
        <begin position="2393"/>
        <end position="2417"/>
    </location>
</feature>
<evidence type="ECO:0000256" key="4">
    <source>
        <dbReference type="ARBA" id="ARBA00022450"/>
    </source>
</evidence>
<feature type="region of interest" description="C-terminal hotdog fold" evidence="9">
    <location>
        <begin position="1654"/>
        <end position="1798"/>
    </location>
</feature>
<dbReference type="SMART" id="SM00822">
    <property type="entry name" value="PKS_KR"/>
    <property type="match status" value="3"/>
</dbReference>
<dbReference type="Gene3D" id="3.10.129.110">
    <property type="entry name" value="Polyketide synthase dehydratase"/>
    <property type="match status" value="2"/>
</dbReference>
<dbReference type="Gene3D" id="1.10.1200.10">
    <property type="entry name" value="ACP-like"/>
    <property type="match status" value="4"/>
</dbReference>
<dbReference type="Gene3D" id="3.40.50.720">
    <property type="entry name" value="NAD(P)-binding Rossmann-like Domain"/>
    <property type="match status" value="3"/>
</dbReference>
<dbReference type="EMBL" id="JAUSSU010000011">
    <property type="protein sequence ID" value="MDQ0115565.1"/>
    <property type="molecule type" value="Genomic_DNA"/>
</dbReference>
<feature type="active site" description="Proton acceptor; for dehydratase activity" evidence="9">
    <location>
        <position position="23"/>
    </location>
</feature>
<feature type="domain" description="Carrier" evidence="11">
    <location>
        <begin position="3732"/>
        <end position="3809"/>
    </location>
</feature>
<dbReference type="SMART" id="SM00823">
    <property type="entry name" value="PKS_PP"/>
    <property type="match status" value="4"/>
</dbReference>
<feature type="domain" description="Carrier" evidence="11">
    <location>
        <begin position="2301"/>
        <end position="2377"/>
    </location>
</feature>
<dbReference type="InterPro" id="IPR036736">
    <property type="entry name" value="ACP-like_sf"/>
</dbReference>
<dbReference type="SUPFAM" id="SSF47336">
    <property type="entry name" value="ACP-like"/>
    <property type="match status" value="4"/>
</dbReference>
<keyword evidence="6" id="KW-0597">Phosphoprotein</keyword>
<evidence type="ECO:0000256" key="2">
    <source>
        <dbReference type="ARBA" id="ARBA00004496"/>
    </source>
</evidence>
<dbReference type="Pfam" id="PF21394">
    <property type="entry name" value="Beta-ketacyl_N"/>
    <property type="match status" value="2"/>
</dbReference>
<dbReference type="PROSITE" id="PS52004">
    <property type="entry name" value="KS3_2"/>
    <property type="match status" value="2"/>
</dbReference>
<dbReference type="SMART" id="SM01294">
    <property type="entry name" value="PKS_PP_betabranch"/>
    <property type="match status" value="2"/>
</dbReference>
<feature type="active site" description="Proton donor; for dehydratase activity" evidence="9">
    <location>
        <position position="195"/>
    </location>
</feature>
<dbReference type="InterPro" id="IPR020841">
    <property type="entry name" value="PKS_Beta-ketoAc_synthase_dom"/>
</dbReference>
<dbReference type="InterPro" id="IPR014030">
    <property type="entry name" value="Ketoacyl_synth_N"/>
</dbReference>
<feature type="active site" description="Proton donor; for dehydratase activity" evidence="9">
    <location>
        <position position="1715"/>
    </location>
</feature>
<proteinExistence type="predicted"/>
<dbReference type="SMART" id="SM00826">
    <property type="entry name" value="PKS_DH"/>
    <property type="match status" value="1"/>
</dbReference>
<dbReference type="InterPro" id="IPR020806">
    <property type="entry name" value="PKS_PP-bd"/>
</dbReference>
<feature type="domain" description="Ketosynthase family 3 (KS3)" evidence="12">
    <location>
        <begin position="911"/>
        <end position="1339"/>
    </location>
</feature>
<evidence type="ECO:0000259" key="11">
    <source>
        <dbReference type="PROSITE" id="PS50075"/>
    </source>
</evidence>
<protein>
    <submittedName>
        <fullName evidence="14">Acyl transferase domain-containing protein/acyl carrier protein</fullName>
    </submittedName>
</protein>
<dbReference type="InterPro" id="IPR016039">
    <property type="entry name" value="Thiolase-like"/>
</dbReference>
<dbReference type="PROSITE" id="PS00012">
    <property type="entry name" value="PHOSPHOPANTETHEINE"/>
    <property type="match status" value="1"/>
</dbReference>
<feature type="domain" description="PKS/mFAS DH" evidence="13">
    <location>
        <begin position="1522"/>
        <end position="1798"/>
    </location>
</feature>
<dbReference type="PANTHER" id="PTHR43775:SF37">
    <property type="entry name" value="SI:DKEY-61P9.11"/>
    <property type="match status" value="1"/>
</dbReference>
<dbReference type="Pfam" id="PF16197">
    <property type="entry name" value="KAsynt_C_assoc"/>
    <property type="match status" value="1"/>
</dbReference>
<feature type="region of interest" description="N-terminal hotdog fold" evidence="9">
    <location>
        <begin position="1522"/>
        <end position="1639"/>
    </location>
</feature>
<name>A0ABT9U7D5_PAEHA</name>
<feature type="region of interest" description="N-terminal hotdog fold" evidence="9">
    <location>
        <begin position="1"/>
        <end position="120"/>
    </location>
</feature>
<comment type="caution">
    <text evidence="14">The sequence shown here is derived from an EMBL/GenBank/DDBJ whole genome shotgun (WGS) entry which is preliminary data.</text>
</comment>
<dbReference type="Pfam" id="PF00109">
    <property type="entry name" value="ketoacyl-synt"/>
    <property type="match status" value="2"/>
</dbReference>
<sequence>MAAINEFEFVSRVCNDDYVVTDHVLHGVHTLPGVSFLDLVYRILSEEGYDHSRVELRNVLFKQPVVTTDQFDQQILIQMSKQEDHGLITAKSRSVRGDVVLEQEWTDNLQCELHFISGLVAKTIDPDFLKRESTRTFDLDESYAFGRSVGLVHYSFMKPEGLIYEGKDYYLAEMDLSEKAKNVQNQFFLHPAFIDGATNTLSFLLPQLENKPFIPIYVSRFWAVSPLQNKQYVYIPKLAIEEGASADIVYTDLELYDGEGRQTAHYIKFGAKRVRTESLIHNLTMRSSLPEQITQANTALIIAAEVSAATAHSNADMDIELFLSSLIGELLGKPPEAIDPEAGFYDQGLDSSSLLQLVQKLEARLGKQLYPTLLFEYTNIKQLSVYLLENYEAELRGSGQSEKRDGSVEVQADELVYISPVWERLEAAGQPVSGPVLIFDDNDELFRELKAKLGHDDVVLVKPGVRYRAVDTRYYELEPGHAEGYHRLIKELQKADLFPVNIIYHWARPSGNVLEDGLKLTLDRGLRSVMNLTQAIMAANPKAAAALLYAYEGTDQEPQPLYAALTGFNRSLRMENPKFNYKTVELRPNPELSASKLAQYLINEWGIVDNAAVDIRLDSGHRYVKRFELADSDPTEADASSKPGLEDVCLITGGLGALGLLFAKHLASQGWRKIVLAGRSALDAGKQEQISRLEALGLLVLYVQADVSKRKDIERLVREAKKRFGAIHGVIHSAGILQDSYVAKKTRDEMNAVLAPKVNAALYLDEALKDEPLRFFVMFSSISAAVGNMGQSDYAYANGFLDAFAGWREEQRKAGSRQGRSLSINWPLWQDGGMQVDEVTAQMIYSKTGMIALRDASGLQAFDAALRMPNLQVMVLEGNRHRMLEAQGISADSKLAQSAPINKSDAPAAGEEDIAIIGVAGRYPGARNLDEFWTNLRDGKNGITEIPKERWDYTSYFSENQQQLGKIYSKWGGFIEDADKFDPLFFQISPREAVMMDPQERLFLQTAWETMEDAAYTRERLAKDRVSVFVGVMWAQYQLLTHEVNGASISPTSVYSSIANRVSYFFNFTGPSLALDTMCSSSLTALHYACESIRRGESDLAMAGGVNLSIHPNKYIFLSNQRMASSDGSCKSFGEGGDGYVPGEGVGAVLLKPLSKAVADGDHIYAVVKGSAVNSGGKTSGFSVPSPTGQRNVITDALNKSGIDPQSISYIEAHGTGTSLGDPIEINGLHKAFGDSKTMSCAIGSVKSNIGHLESAAGIAAITKVLLQMKHGQLVPSLHSSVLNEKINFAESSFVVQQELQVWKRPMLPVNGSMREMPRRAGVSAFGAGGSNAHIILEEYPSKQEHAAKTKQRLLVLSAHSEEQLLESARRLLAFLGRQQASASSTAALWRDAAYTLQIGREAMEFRMAFPALTAAEAAATLARYVDGDTSGIWKGCTDGFFGAKAGEAQRMLASALEEGKLDIAAEQWVMGANAIWDRLYDGEIPNRISLPAYPFAQERYWVNGGIQGNEAMKSTRIDALHPLIDVNVSTLSAQAFKKTIRAEEFFVHDHIVSGQKLLPGAAYLELVRAAGELAGNRKVTCIMDVMWYQPVVVMQEELELFIGLFPEADTVAYEVYSWNEENKIVHSQGRFTYGEADVAAEKLDIGAIKSRCAVQMPREEVYRLFEEAGFDYGPAFQVTDRMFGSDQEGLVKLSLLPVLRSDLMNWGLHPSLLDGAFRAIAAVSGKSGSPVLRIPFSLGRMEIYAPITAACYAYAVPTTSLEAEVVKYDIAVLNETGDVAVRIRDFSTRKFKDAGQAAGREMLYYYPKWNPALVELAAEMDNEPILLFAHDHKLAQVLGSATILVQPGSTYRQNGSVFELDPTSAADYERLLIDLAEQHIHPARFVHAWSLNTGHSLDRLEDQKELGLYSLLYLFQAVTSMEWELKSRCLYVFPHSGAEVVPQQEAVAGFANSIVPVNHRFELVTVQIDDASARPKRLAELLQTELAQSGNGMEVRYEREQRFVRGLHRLQPEPANNGDQPHLKHHGVYLITGGAGGLGLLFAEYLAKHYKARLILTGRSELQPEKQAKIEALKAFGGEAVYARADVGRPLDSMRLVELAKSQFGTLNGIFHCAGITGDTLVTDATRSTFQQVLDAKVNGTLNLDAATAGEKLDLFVLFSSISALVGDFGGCAYAVGNAFLDRFASWRQAQYEQGARNGRTISINWPLWQDGGLELPSEDGEKYYSYSGIWPMTTGQGFEAFERILDTSLHHAAVIYGEVNKVNRVLKASAAEALMPLEEEAADMQPEALPSDAVHEKNAVFVGAEQYLKEILAEITLLPLSRIQSKAPLEKYGVDSVMIMEFNNRLEKDFQSLPKTLLFEYGNLHALAEYFAEKHADRVIGLKGLEMASRASEQKHAQARPSSENARMQPSKQRIPNRFIASAEAGGRGKAPSAAALAAGSASVMASSAAETAVQSFERDIAIIGVGGRYPNADSLEQFWENLKNGVDSVLEVPKERWDHSRYFDPQKGVKGKTYSGWGGFVNDVDKFDSLFFNISPREADTLDPQERLFLETAWHTLEDAGYSKRELDGGNVGVFVGAMFGQYQLHAVEETAQGNPVDLGSVFSSIPNRVSYFMNWRGPSIAIDTACSSSLEAIRLACDSIMLGNCELAVAGGVNVMTHPHKYTALAQGRFLSADGRCHSFGSGGDGYVPGEGVGAVLLKPLSKAIADGDHIYAVVKGAAVNHGGKTNGYSVPNPNAQGDVISDALRKADIDARTISYIEAHGTGTSLGDPIEIAGLSKAFGQWTDDTAFCSIGSVKSNIGHLESAAGIASVTKVLLQMKHKQLAPSLHARTLNPNIDFAATPFIVQRELQPWERPMIALNGVTSEAPRRAGISGFGAGGTNVHLLLEEYEAPDEASSSHRTPQLIVLSGRTDDRLRANAERLLAYLRRKPMAAQDSGRSDISGVILSKDDSTNLKQHVLNDIVAAASEILHIGDDEIDAQEAFMEYGCDAVKLTELIDRLNETFGIKLEMGVLAEHETAEALSDHYTNAYTARLASRYGFHTAASSPDSDPAEPICLADVAFTLQTGREALDERLAVIALSVEDLCGKLEHFLKGERGEGCYRGSAKDSNAHELLIEDEEGVQFLRQITERGKLPKLAQIWVSGIAVDWGLLHIDSKPRRIPLPGYAFARVSHWYKKRPDAVQTDEKLIAAPRMIAAGKLAEDQTERQKDAQADTLEHFFLAPVWKPDRSTIEQRKHQPGKALLLHNMPQTGLEQALMELNPDDEWITVKLGETTIRHSAVSWQLNTADATALETWLLAQGALKSVLFLHGSSGQSDDLLDMNQLNASQEYGVLSMFRLIKAFSAAGYALKPLDWKVITCNAQGIDHEELINPQSASLFGLMMSMAKEYPSWRVSMMDIDGSELKQKQKLRMVAQQVVAEPADPGGEATVLRGGLRFRRVLEKRRLEHVNQAPFRQNGVYLIVGGAGGIGLELTRFLAKEVQARIVLIGRSALKEEQKRALAEAEAAGGRTLYIQADATNLESMQMAVRTAKSEFGVIHGAVHSAIVLRDRVIDNMDEASFRQSLDPKVAGSAVMYKALEKEPLDFLLFFSSIQSLAGNVGQSNYAAGCTFKDAFAQALRTRVKYPVQVINWGYWGSLGVAATKEQNERFAAVGLLSIGPNEGMEAVARVIAHRTEQVAALKATPALLQRMTHVPEEHASRARLSETQPLPAYASELAQTEAIMDEDELRDAVEDVVLGALGDVLQMDAGDLDTHSPYTDFGVDSVLSIEITVKIKEKLNVDIRSTELFNYPNVRALTDYIVREFGMTVRESLRRTADVFQLIAPVPAPASAASEEQDMMGLLLRLERGELTVDQVIELQKEV</sequence>
<dbReference type="InterPro" id="IPR020807">
    <property type="entry name" value="PKS_DH"/>
</dbReference>
<feature type="domain" description="Carrier" evidence="11">
    <location>
        <begin position="2960"/>
        <end position="3034"/>
    </location>
</feature>
<dbReference type="InterPro" id="IPR042104">
    <property type="entry name" value="PKS_dehydratase_sf"/>
</dbReference>
<dbReference type="InterPro" id="IPR057326">
    <property type="entry name" value="KR_dom"/>
</dbReference>
<feature type="compositionally biased region" description="Polar residues" evidence="10">
    <location>
        <begin position="2402"/>
        <end position="2416"/>
    </location>
</feature>
<comment type="subcellular location">
    <subcellularLocation>
        <location evidence="2">Cytoplasm</location>
    </subcellularLocation>
</comment>
<keyword evidence="15" id="KW-1185">Reference proteome</keyword>
<dbReference type="InterPro" id="IPR054514">
    <property type="entry name" value="RhiE-like_linker"/>
</dbReference>
<keyword evidence="8" id="KW-0677">Repeat</keyword>
<keyword evidence="5" id="KW-0963">Cytoplasm</keyword>